<organism evidence="2">
    <name type="scientific">Ixodes ricinus</name>
    <name type="common">Common tick</name>
    <name type="synonym">Acarus ricinus</name>
    <dbReference type="NCBI Taxonomy" id="34613"/>
    <lineage>
        <taxon>Eukaryota</taxon>
        <taxon>Metazoa</taxon>
        <taxon>Ecdysozoa</taxon>
        <taxon>Arthropoda</taxon>
        <taxon>Chelicerata</taxon>
        <taxon>Arachnida</taxon>
        <taxon>Acari</taxon>
        <taxon>Parasitiformes</taxon>
        <taxon>Ixodida</taxon>
        <taxon>Ixodoidea</taxon>
        <taxon>Ixodidae</taxon>
        <taxon>Ixodinae</taxon>
        <taxon>Ixodes</taxon>
    </lineage>
</organism>
<name>A0A6B0U5C3_IXORI</name>
<proteinExistence type="predicted"/>
<feature type="signal peptide" evidence="1">
    <location>
        <begin position="1"/>
        <end position="21"/>
    </location>
</feature>
<keyword evidence="1" id="KW-0732">Signal</keyword>
<accession>A0A6B0U5C3</accession>
<dbReference type="EMBL" id="GIFC01004765">
    <property type="protein sequence ID" value="MXU86848.1"/>
    <property type="molecule type" value="Transcribed_RNA"/>
</dbReference>
<evidence type="ECO:0000256" key="1">
    <source>
        <dbReference type="SAM" id="SignalP"/>
    </source>
</evidence>
<reference evidence="2" key="1">
    <citation type="submission" date="2019-12" db="EMBL/GenBank/DDBJ databases">
        <title>An insight into the sialome of adult female Ixodes ricinus ticks feeding for 6 days.</title>
        <authorList>
            <person name="Perner J."/>
            <person name="Ribeiro J.M.C."/>
        </authorList>
    </citation>
    <scope>NUCLEOTIDE SEQUENCE</scope>
    <source>
        <strain evidence="2">Semi-engorged</strain>
        <tissue evidence="2">Salivary glands</tissue>
    </source>
</reference>
<protein>
    <submittedName>
        <fullName evidence="2">Putative secreted protein</fullName>
    </submittedName>
</protein>
<feature type="chain" id="PRO_5025582188" evidence="1">
    <location>
        <begin position="22"/>
        <end position="93"/>
    </location>
</feature>
<sequence length="93" mass="10593">MLSAAFLASMMVFSHLRLSWSMVFLECGLKQRAFTTSVISIQHSRFCRFVTLSEALARSISFRFQYSVINTSRSFSVQVGALGSRLSIHFSMW</sequence>
<dbReference type="AlphaFoldDB" id="A0A6B0U5C3"/>
<evidence type="ECO:0000313" key="2">
    <source>
        <dbReference type="EMBL" id="MXU86848.1"/>
    </source>
</evidence>